<dbReference type="GO" id="GO:0003700">
    <property type="term" value="F:DNA-binding transcription factor activity"/>
    <property type="evidence" value="ECO:0007669"/>
    <property type="project" value="InterPro"/>
</dbReference>
<protein>
    <submittedName>
        <fullName evidence="5">MerR family transcriptional regulator, Zn(II)-responsive regulator of zntA</fullName>
    </submittedName>
</protein>
<name>A0A2I2MFP4_9BACT</name>
<evidence type="ECO:0000313" key="5">
    <source>
        <dbReference type="EMBL" id="SOU92527.1"/>
    </source>
</evidence>
<feature type="domain" description="HTH merR-type" evidence="4">
    <location>
        <begin position="4"/>
        <end position="73"/>
    </location>
</feature>
<dbReference type="EMBL" id="LT966316">
    <property type="protein sequence ID" value="SOU92527.1"/>
    <property type="molecule type" value="Genomic_DNA"/>
</dbReference>
<dbReference type="PRINTS" id="PR00040">
    <property type="entry name" value="HTHMERR"/>
</dbReference>
<dbReference type="RefSeq" id="WP_021812081.1">
    <property type="nucleotide sequence ID" value="NZ_OBMB01000001.1"/>
</dbReference>
<dbReference type="PANTHER" id="PTHR30204">
    <property type="entry name" value="REDOX-CYCLING DRUG-SENSING TRANSCRIPTIONAL ACTIVATOR SOXR"/>
    <property type="match status" value="1"/>
</dbReference>
<dbReference type="GO" id="GO:0003677">
    <property type="term" value="F:DNA binding"/>
    <property type="evidence" value="ECO:0007669"/>
    <property type="project" value="UniProtKB-KW"/>
</dbReference>
<evidence type="ECO:0000256" key="3">
    <source>
        <dbReference type="ARBA" id="ARBA00023163"/>
    </source>
</evidence>
<keyword evidence="1" id="KW-0805">Transcription regulation</keyword>
<gene>
    <name evidence="5" type="ORF">LFTS_01154</name>
</gene>
<dbReference type="CDD" id="cd04770">
    <property type="entry name" value="HTH_HMRTR"/>
    <property type="match status" value="1"/>
</dbReference>
<dbReference type="OrthoDB" id="5297305at2"/>
<evidence type="ECO:0000259" key="4">
    <source>
        <dbReference type="PROSITE" id="PS50937"/>
    </source>
</evidence>
<dbReference type="PROSITE" id="PS50937">
    <property type="entry name" value="HTH_MERR_2"/>
    <property type="match status" value="1"/>
</dbReference>
<dbReference type="AlphaFoldDB" id="A0A2I2MFP4"/>
<dbReference type="InterPro" id="IPR009061">
    <property type="entry name" value="DNA-bd_dom_put_sf"/>
</dbReference>
<dbReference type="PANTHER" id="PTHR30204:SF94">
    <property type="entry name" value="HEAVY METAL-DEPENDENT TRANSCRIPTIONAL REGULATOR HI_0293-RELATED"/>
    <property type="match status" value="1"/>
</dbReference>
<dbReference type="Gene3D" id="1.10.1660.10">
    <property type="match status" value="1"/>
</dbReference>
<dbReference type="InterPro" id="IPR047057">
    <property type="entry name" value="MerR_fam"/>
</dbReference>
<accession>A0A2I2MFP4</accession>
<sequence length="143" mass="16014">MTRGITIGKLAKANNLSSEALRYYEREGLLAPEAVSESGYRLYSPEAIRRLRFIRHAKECGFTLGEIRELLELRRTESASCSDVRERAISKKDQLASKIRTLEAMSAALDRLITQCIDDTLPIEVCPILSALEAVDQTSEWGP</sequence>
<dbReference type="SMART" id="SM00422">
    <property type="entry name" value="HTH_MERR"/>
    <property type="match status" value="1"/>
</dbReference>
<dbReference type="SUPFAM" id="SSF46955">
    <property type="entry name" value="Putative DNA-binding domain"/>
    <property type="match status" value="1"/>
</dbReference>
<keyword evidence="2" id="KW-0238">DNA-binding</keyword>
<evidence type="ECO:0000256" key="2">
    <source>
        <dbReference type="ARBA" id="ARBA00023125"/>
    </source>
</evidence>
<keyword evidence="3" id="KW-0804">Transcription</keyword>
<organism evidence="5">
    <name type="scientific">Leptospirillum ferriphilum</name>
    <dbReference type="NCBI Taxonomy" id="178606"/>
    <lineage>
        <taxon>Bacteria</taxon>
        <taxon>Pseudomonadati</taxon>
        <taxon>Nitrospirota</taxon>
        <taxon>Nitrospiria</taxon>
        <taxon>Nitrospirales</taxon>
        <taxon>Nitrospiraceae</taxon>
        <taxon>Leptospirillum</taxon>
    </lineage>
</organism>
<dbReference type="Pfam" id="PF13411">
    <property type="entry name" value="MerR_1"/>
    <property type="match status" value="1"/>
</dbReference>
<dbReference type="InterPro" id="IPR000551">
    <property type="entry name" value="MerR-type_HTH_dom"/>
</dbReference>
<evidence type="ECO:0000256" key="1">
    <source>
        <dbReference type="ARBA" id="ARBA00023015"/>
    </source>
</evidence>
<proteinExistence type="predicted"/>
<reference evidence="5" key="1">
    <citation type="submission" date="2017-12" db="EMBL/GenBank/DDBJ databases">
        <authorList>
            <consortium name="SysMetEx"/>
        </authorList>
    </citation>
    <scope>NUCLEOTIDE SEQUENCE</scope>
    <source>
        <strain evidence="5">Pb_238</strain>
    </source>
</reference>